<dbReference type="KEGG" id="pei:H9L10_05400"/>
<evidence type="ECO:0000313" key="10">
    <source>
        <dbReference type="Proteomes" id="UP000515976"/>
    </source>
</evidence>
<keyword evidence="9" id="KW-0328">Glycosyltransferase</keyword>
<dbReference type="PROSITE" id="PS01311">
    <property type="entry name" value="LGT"/>
    <property type="match status" value="1"/>
</dbReference>
<comment type="function">
    <text evidence="7">Catalyzes the transfer of the diacylglyceryl group from phosphatidylglycerol to the sulfhydryl group of the N-terminal cysteine of a prolipoprotein, the first step in the formation of mature lipoproteins.</text>
</comment>
<dbReference type="Pfam" id="PF01790">
    <property type="entry name" value="LGT"/>
    <property type="match status" value="1"/>
</dbReference>
<feature type="region of interest" description="Disordered" evidence="8">
    <location>
        <begin position="273"/>
        <end position="299"/>
    </location>
</feature>
<dbReference type="Proteomes" id="UP000515976">
    <property type="component" value="Chromosome"/>
</dbReference>
<evidence type="ECO:0000256" key="3">
    <source>
        <dbReference type="ARBA" id="ARBA00022679"/>
    </source>
</evidence>
<dbReference type="GO" id="GO:0005886">
    <property type="term" value="C:plasma membrane"/>
    <property type="evidence" value="ECO:0007669"/>
    <property type="project" value="UniProtKB-SubCell"/>
</dbReference>
<feature type="transmembrane region" description="Helical" evidence="7">
    <location>
        <begin position="20"/>
        <end position="39"/>
    </location>
</feature>
<feature type="transmembrane region" description="Helical" evidence="7">
    <location>
        <begin position="213"/>
        <end position="229"/>
    </location>
</feature>
<evidence type="ECO:0000256" key="4">
    <source>
        <dbReference type="ARBA" id="ARBA00022692"/>
    </source>
</evidence>
<evidence type="ECO:0000313" key="9">
    <source>
        <dbReference type="EMBL" id="QNN50442.1"/>
    </source>
</evidence>
<feature type="transmembrane region" description="Helical" evidence="7">
    <location>
        <begin position="119"/>
        <end position="139"/>
    </location>
</feature>
<keyword evidence="6 7" id="KW-0472">Membrane</keyword>
<sequence>MTTVLPSPTVAAFHLGPLTVRAYALCILAGIVLAVWLTGRRLGRRGVDPGVALDVAAYAVVLGILGGRLYHVVTTPEPYWGEGGHPLDALKIWNGGLGIWGAISLGALGVWVGCRRAGVPFLVFADAAAPGVAFAQALGRWGNWFNNELHGGPTDLPWGLRVYDWDQSAGRAVTDASGDPVVAGVFHPTFLYEFLFLLVLGFGLLALDRRRRLAPGQLFGVYVAGYPVGRVVVERMRTDEAELIWGQRLNVWTSIVVFVLGLWVFWYTGRRARRSPPPDPEGPGPEPPTRPAARSHDVG</sequence>
<organism evidence="9 10">
    <name type="scientific">Phycicoccus endophyticus</name>
    <dbReference type="NCBI Taxonomy" id="1690220"/>
    <lineage>
        <taxon>Bacteria</taxon>
        <taxon>Bacillati</taxon>
        <taxon>Actinomycetota</taxon>
        <taxon>Actinomycetes</taxon>
        <taxon>Micrococcales</taxon>
        <taxon>Intrasporangiaceae</taxon>
        <taxon>Phycicoccus</taxon>
    </lineage>
</organism>
<keyword evidence="2 7" id="KW-1003">Cell membrane</keyword>
<gene>
    <name evidence="7" type="primary">lgt</name>
    <name evidence="9" type="ORF">H9L10_05400</name>
</gene>
<feature type="transmembrane region" description="Helical" evidence="7">
    <location>
        <begin position="189"/>
        <end position="206"/>
    </location>
</feature>
<dbReference type="RefSeq" id="WP_166098149.1">
    <property type="nucleotide sequence ID" value="NZ_BMMY01000001.1"/>
</dbReference>
<evidence type="ECO:0000256" key="2">
    <source>
        <dbReference type="ARBA" id="ARBA00022475"/>
    </source>
</evidence>
<dbReference type="PANTHER" id="PTHR30589:SF0">
    <property type="entry name" value="PHOSPHATIDYLGLYCEROL--PROLIPOPROTEIN DIACYLGLYCERYL TRANSFERASE"/>
    <property type="match status" value="1"/>
</dbReference>
<comment type="subcellular location">
    <subcellularLocation>
        <location evidence="7">Cell membrane</location>
        <topology evidence="7">Multi-pass membrane protein</topology>
    </subcellularLocation>
</comment>
<accession>A0A7G9R4B7</accession>
<dbReference type="PANTHER" id="PTHR30589">
    <property type="entry name" value="PROLIPOPROTEIN DIACYLGLYCERYL TRANSFERASE"/>
    <property type="match status" value="1"/>
</dbReference>
<feature type="transmembrane region" description="Helical" evidence="7">
    <location>
        <begin position="249"/>
        <end position="267"/>
    </location>
</feature>
<name>A0A7G9R4B7_9MICO</name>
<dbReference type="GO" id="GO:0008961">
    <property type="term" value="F:phosphatidylglycerol-prolipoprotein diacylglyceryl transferase activity"/>
    <property type="evidence" value="ECO:0007669"/>
    <property type="project" value="UniProtKB-UniRule"/>
</dbReference>
<keyword evidence="9" id="KW-0449">Lipoprotein</keyword>
<feature type="binding site" evidence="7">
    <location>
        <position position="140"/>
    </location>
    <ligand>
        <name>a 1,2-diacyl-sn-glycero-3-phospho-(1'-sn-glycerol)</name>
        <dbReference type="ChEBI" id="CHEBI:64716"/>
    </ligand>
</feature>
<comment type="similarity">
    <text evidence="1 7">Belongs to the Lgt family.</text>
</comment>
<evidence type="ECO:0000256" key="6">
    <source>
        <dbReference type="ARBA" id="ARBA00023136"/>
    </source>
</evidence>
<dbReference type="NCBIfam" id="TIGR00544">
    <property type="entry name" value="lgt"/>
    <property type="match status" value="1"/>
</dbReference>
<protein>
    <recommendedName>
        <fullName evidence="7">Phosphatidylglycerol--prolipoprotein diacylglyceryl transferase</fullName>
        <ecNumber evidence="7">2.5.1.145</ecNumber>
    </recommendedName>
</protein>
<comment type="catalytic activity">
    <reaction evidence="7">
        <text>L-cysteinyl-[prolipoprotein] + a 1,2-diacyl-sn-glycero-3-phospho-(1'-sn-glycerol) = an S-1,2-diacyl-sn-glyceryl-L-cysteinyl-[prolipoprotein] + sn-glycerol 1-phosphate + H(+)</text>
        <dbReference type="Rhea" id="RHEA:56712"/>
        <dbReference type="Rhea" id="RHEA-COMP:14679"/>
        <dbReference type="Rhea" id="RHEA-COMP:14680"/>
        <dbReference type="ChEBI" id="CHEBI:15378"/>
        <dbReference type="ChEBI" id="CHEBI:29950"/>
        <dbReference type="ChEBI" id="CHEBI:57685"/>
        <dbReference type="ChEBI" id="CHEBI:64716"/>
        <dbReference type="ChEBI" id="CHEBI:140658"/>
        <dbReference type="EC" id="2.5.1.145"/>
    </reaction>
</comment>
<dbReference type="EC" id="2.5.1.145" evidence="7"/>
<dbReference type="EMBL" id="CP060712">
    <property type="protein sequence ID" value="QNN50442.1"/>
    <property type="molecule type" value="Genomic_DNA"/>
</dbReference>
<keyword evidence="5 7" id="KW-1133">Transmembrane helix</keyword>
<keyword evidence="3 7" id="KW-0808">Transferase</keyword>
<feature type="transmembrane region" description="Helical" evidence="7">
    <location>
        <begin position="92"/>
        <end position="112"/>
    </location>
</feature>
<keyword evidence="4 7" id="KW-0812">Transmembrane</keyword>
<proteinExistence type="inferred from homology"/>
<evidence type="ECO:0000256" key="7">
    <source>
        <dbReference type="HAMAP-Rule" id="MF_01147"/>
    </source>
</evidence>
<dbReference type="InterPro" id="IPR001640">
    <property type="entry name" value="Lgt"/>
</dbReference>
<feature type="transmembrane region" description="Helical" evidence="7">
    <location>
        <begin position="51"/>
        <end position="72"/>
    </location>
</feature>
<keyword evidence="10" id="KW-1185">Reference proteome</keyword>
<evidence type="ECO:0000256" key="5">
    <source>
        <dbReference type="ARBA" id="ARBA00022989"/>
    </source>
</evidence>
<evidence type="ECO:0000256" key="8">
    <source>
        <dbReference type="SAM" id="MobiDB-lite"/>
    </source>
</evidence>
<dbReference type="UniPathway" id="UPA00664"/>
<feature type="compositionally biased region" description="Pro residues" evidence="8">
    <location>
        <begin position="275"/>
        <end position="290"/>
    </location>
</feature>
<dbReference type="HAMAP" id="MF_01147">
    <property type="entry name" value="Lgt"/>
    <property type="match status" value="1"/>
</dbReference>
<comment type="pathway">
    <text evidence="7">Protein modification; lipoprotein biosynthesis (diacylglyceryl transfer).</text>
</comment>
<reference evidence="9 10" key="1">
    <citation type="submission" date="2020-08" db="EMBL/GenBank/DDBJ databases">
        <title>Genome sequence of Phycicoccus endophyticus JCM 31784T.</title>
        <authorList>
            <person name="Hyun D.-W."/>
            <person name="Bae J.-W."/>
        </authorList>
    </citation>
    <scope>NUCLEOTIDE SEQUENCE [LARGE SCALE GENOMIC DNA]</scope>
    <source>
        <strain evidence="9 10">JCM 31784</strain>
    </source>
</reference>
<dbReference type="GO" id="GO:0042158">
    <property type="term" value="P:lipoprotein biosynthetic process"/>
    <property type="evidence" value="ECO:0007669"/>
    <property type="project" value="UniProtKB-UniRule"/>
</dbReference>
<dbReference type="AlphaFoldDB" id="A0A7G9R4B7"/>
<evidence type="ECO:0000256" key="1">
    <source>
        <dbReference type="ARBA" id="ARBA00007150"/>
    </source>
</evidence>